<proteinExistence type="predicted"/>
<dbReference type="PANTHER" id="PTHR31221">
    <property type="entry name" value="WRKY TRANSCRIPTION FACTOR PROTEIN 1-RELATED"/>
    <property type="match status" value="1"/>
</dbReference>
<evidence type="ECO:0000259" key="6">
    <source>
        <dbReference type="PROSITE" id="PS50811"/>
    </source>
</evidence>
<organism evidence="7 8">
    <name type="scientific">Kalanchoe fedtschenkoi</name>
    <name type="common">Lavender scallops</name>
    <name type="synonym">South American air plant</name>
    <dbReference type="NCBI Taxonomy" id="63787"/>
    <lineage>
        <taxon>Eukaryota</taxon>
        <taxon>Viridiplantae</taxon>
        <taxon>Streptophyta</taxon>
        <taxon>Embryophyta</taxon>
        <taxon>Tracheophyta</taxon>
        <taxon>Spermatophyta</taxon>
        <taxon>Magnoliopsida</taxon>
        <taxon>eudicotyledons</taxon>
        <taxon>Gunneridae</taxon>
        <taxon>Pentapetalae</taxon>
        <taxon>Saxifragales</taxon>
        <taxon>Crassulaceae</taxon>
        <taxon>Kalanchoe</taxon>
    </lineage>
</organism>
<dbReference type="InterPro" id="IPR044810">
    <property type="entry name" value="WRKY_plant"/>
</dbReference>
<evidence type="ECO:0000313" key="8">
    <source>
        <dbReference type="Proteomes" id="UP000594263"/>
    </source>
</evidence>
<reference evidence="7" key="1">
    <citation type="submission" date="2021-01" db="UniProtKB">
        <authorList>
            <consortium name="EnsemblPlants"/>
        </authorList>
    </citation>
    <scope>IDENTIFICATION</scope>
</reference>
<keyword evidence="4" id="KW-0804">Transcription</keyword>
<dbReference type="PANTHER" id="PTHR31221:SF83">
    <property type="entry name" value="WRKY TRANSCRIPTION FACTOR 75-RELATED"/>
    <property type="match status" value="1"/>
</dbReference>
<accession>A0A7N0T7Z8</accession>
<dbReference type="Gene3D" id="2.20.25.80">
    <property type="entry name" value="WRKY domain"/>
    <property type="match status" value="1"/>
</dbReference>
<dbReference type="GO" id="GO:0003700">
    <property type="term" value="F:DNA-binding transcription factor activity"/>
    <property type="evidence" value="ECO:0007669"/>
    <property type="project" value="InterPro"/>
</dbReference>
<sequence>MLTSHHQDSSPMMFHVTTSAQLPPDVAGEHGQPLMGFRQDDQGLRLGFAAPSQVGQMRMLGVNSNCSKRCEKKARKPRYAFQTRSAVDILDDGYRWRKYGQKAVKNSTFPRSYYRCTHPGCHVKKQVQRTAKDKGVVTTTYEGVHSHPIQKPADNFESMLRQMQIYNPSLNPTSA</sequence>
<dbReference type="InterPro" id="IPR003657">
    <property type="entry name" value="WRKY_dom"/>
</dbReference>
<dbReference type="Pfam" id="PF03106">
    <property type="entry name" value="WRKY"/>
    <property type="match status" value="1"/>
</dbReference>
<evidence type="ECO:0000256" key="3">
    <source>
        <dbReference type="ARBA" id="ARBA00023125"/>
    </source>
</evidence>
<evidence type="ECO:0000256" key="5">
    <source>
        <dbReference type="ARBA" id="ARBA00023242"/>
    </source>
</evidence>
<dbReference type="Gramene" id="Kaladp0024s0710.1.v1.1">
    <property type="protein sequence ID" value="Kaladp0024s0710.1.v1.1"/>
    <property type="gene ID" value="Kaladp0024s0710.v1.1"/>
</dbReference>
<dbReference type="InterPro" id="IPR036576">
    <property type="entry name" value="WRKY_dom_sf"/>
</dbReference>
<dbReference type="GO" id="GO:0043565">
    <property type="term" value="F:sequence-specific DNA binding"/>
    <property type="evidence" value="ECO:0007669"/>
    <property type="project" value="InterPro"/>
</dbReference>
<dbReference type="SUPFAM" id="SSF118290">
    <property type="entry name" value="WRKY DNA-binding domain"/>
    <property type="match status" value="1"/>
</dbReference>
<evidence type="ECO:0000256" key="4">
    <source>
        <dbReference type="ARBA" id="ARBA00023163"/>
    </source>
</evidence>
<dbReference type="FunFam" id="2.20.25.80:FF:000003">
    <property type="entry name" value="WRKY transcription factor 57"/>
    <property type="match status" value="1"/>
</dbReference>
<dbReference type="Proteomes" id="UP000594263">
    <property type="component" value="Unplaced"/>
</dbReference>
<dbReference type="SMART" id="SM00774">
    <property type="entry name" value="WRKY"/>
    <property type="match status" value="1"/>
</dbReference>
<keyword evidence="8" id="KW-1185">Reference proteome</keyword>
<name>A0A7N0T7Z8_KALFE</name>
<keyword evidence="5" id="KW-0539">Nucleus</keyword>
<feature type="domain" description="WRKY" evidence="6">
    <location>
        <begin position="85"/>
        <end position="150"/>
    </location>
</feature>
<evidence type="ECO:0000313" key="7">
    <source>
        <dbReference type="EnsemblPlants" id="Kaladp0024s0710.1.v1.1"/>
    </source>
</evidence>
<dbReference type="EnsemblPlants" id="Kaladp0024s0710.1.v1.1">
    <property type="protein sequence ID" value="Kaladp0024s0710.1.v1.1"/>
    <property type="gene ID" value="Kaladp0024s0710.v1.1"/>
</dbReference>
<dbReference type="AlphaFoldDB" id="A0A7N0T7Z8"/>
<keyword evidence="3" id="KW-0238">DNA-binding</keyword>
<keyword evidence="2" id="KW-0805">Transcription regulation</keyword>
<protein>
    <recommendedName>
        <fullName evidence="6">WRKY domain-containing protein</fullName>
    </recommendedName>
</protein>
<evidence type="ECO:0000256" key="1">
    <source>
        <dbReference type="ARBA" id="ARBA00004123"/>
    </source>
</evidence>
<comment type="subcellular location">
    <subcellularLocation>
        <location evidence="1">Nucleus</location>
    </subcellularLocation>
</comment>
<evidence type="ECO:0000256" key="2">
    <source>
        <dbReference type="ARBA" id="ARBA00023015"/>
    </source>
</evidence>
<dbReference type="PROSITE" id="PS50811">
    <property type="entry name" value="WRKY"/>
    <property type="match status" value="1"/>
</dbReference>
<dbReference type="GO" id="GO:0005634">
    <property type="term" value="C:nucleus"/>
    <property type="evidence" value="ECO:0007669"/>
    <property type="project" value="UniProtKB-SubCell"/>
</dbReference>